<reference evidence="5" key="1">
    <citation type="submission" date="2016-01" db="EMBL/GenBank/DDBJ databases">
        <authorList>
            <person name="Mitreva M."/>
            <person name="Pepin K.H."/>
            <person name="Mihindukulasuriya K.A."/>
            <person name="Fulton R."/>
            <person name="Fronick C."/>
            <person name="O'Laughlin M."/>
            <person name="Miner T."/>
            <person name="Herter B."/>
            <person name="Rosa B.A."/>
            <person name="Cordes M."/>
            <person name="Tomlinson C."/>
            <person name="Wollam A."/>
            <person name="Palsikar V.B."/>
            <person name="Mardis E.R."/>
            <person name="Wilson R.K."/>
        </authorList>
    </citation>
    <scope>NUCLEOTIDE SEQUENCE [LARGE SCALE GENOMIC DNA]</scope>
    <source>
        <strain evidence="5">MJR8151</strain>
    </source>
</reference>
<feature type="region of interest" description="Disordered" evidence="1">
    <location>
        <begin position="312"/>
        <end position="384"/>
    </location>
</feature>
<feature type="compositionally biased region" description="Acidic residues" evidence="1">
    <location>
        <begin position="372"/>
        <end position="384"/>
    </location>
</feature>
<dbReference type="Proteomes" id="UP000070383">
    <property type="component" value="Unassembled WGS sequence"/>
</dbReference>
<evidence type="ECO:0000256" key="1">
    <source>
        <dbReference type="SAM" id="MobiDB-lite"/>
    </source>
</evidence>
<evidence type="ECO:0000256" key="2">
    <source>
        <dbReference type="SAM" id="Phobius"/>
    </source>
</evidence>
<keyword evidence="2" id="KW-1133">Transmembrane helix</keyword>
<sequence>MRKRNNTENNSKKSIKFGRIFALSKKKILALAVLLIIIASAIYYGINGRFSITNKPASTSEIDDNSYNQSRIMRVDLNKIKSINFDLATCDVRILRSTTNPYVEYTVLYRGDDHVYNMDVSFHDGELRLKNKIVGKELYMKDKIPIVRIFLPMKGGLDAIKGKITAGDVKITDLEVKNFDLSVQSGNVSIDNSNLQGAITNNAGSISLNKAEISNTKLSTNTGNINIVDSSLGNRLDLSSQTGDIVVEANKSIDKYNISARLGVGNFILGNISYRNIKDGYSSGNKGKYNISMKTKIGDIIFNRGEGARVEKEEFITNDRSDSSKEESSDDKKETDEDKENDGENQGEEKSDDEDMHNHDHDKNDDAPSGDKEDESTTDEGENN</sequence>
<dbReference type="EMBL" id="LRPM01000004">
    <property type="protein sequence ID" value="KWZ79279.1"/>
    <property type="molecule type" value="Genomic_DNA"/>
</dbReference>
<comment type="caution">
    <text evidence="4">The sequence shown here is derived from an EMBL/GenBank/DDBJ whole genome shotgun (WGS) entry which is preliminary data.</text>
</comment>
<accession>A0A133KI76</accession>
<dbReference type="STRING" id="33036.HMPREF3200_00137"/>
<protein>
    <recommendedName>
        <fullName evidence="3">DUF4097 domain-containing protein</fullName>
    </recommendedName>
</protein>
<feature type="domain" description="DUF4097" evidence="3">
    <location>
        <begin position="118"/>
        <end position="300"/>
    </location>
</feature>
<feature type="compositionally biased region" description="Acidic residues" evidence="1">
    <location>
        <begin position="337"/>
        <end position="355"/>
    </location>
</feature>
<keyword evidence="5" id="KW-1185">Reference proteome</keyword>
<dbReference type="Pfam" id="PF13349">
    <property type="entry name" value="DUF4097"/>
    <property type="match status" value="1"/>
</dbReference>
<keyword evidence="2" id="KW-0812">Transmembrane</keyword>
<evidence type="ECO:0000313" key="5">
    <source>
        <dbReference type="Proteomes" id="UP000070383"/>
    </source>
</evidence>
<gene>
    <name evidence="4" type="ORF">HMPREF3200_00137</name>
</gene>
<organism evidence="4 5">
    <name type="scientific">Anaerococcus tetradius</name>
    <dbReference type="NCBI Taxonomy" id="33036"/>
    <lineage>
        <taxon>Bacteria</taxon>
        <taxon>Bacillati</taxon>
        <taxon>Bacillota</taxon>
        <taxon>Tissierellia</taxon>
        <taxon>Tissierellales</taxon>
        <taxon>Peptoniphilaceae</taxon>
        <taxon>Anaerococcus</taxon>
    </lineage>
</organism>
<keyword evidence="2" id="KW-0472">Membrane</keyword>
<dbReference type="PATRIC" id="fig|33036.3.peg.140"/>
<evidence type="ECO:0000313" key="4">
    <source>
        <dbReference type="EMBL" id="KWZ79279.1"/>
    </source>
</evidence>
<dbReference type="AlphaFoldDB" id="A0A133KI76"/>
<proteinExistence type="predicted"/>
<name>A0A133KI76_9FIRM</name>
<dbReference type="RefSeq" id="WP_060928855.1">
    <property type="nucleotide sequence ID" value="NZ_KQ955247.1"/>
</dbReference>
<evidence type="ECO:0000259" key="3">
    <source>
        <dbReference type="Pfam" id="PF13349"/>
    </source>
</evidence>
<feature type="compositionally biased region" description="Basic and acidic residues" evidence="1">
    <location>
        <begin position="312"/>
        <end position="336"/>
    </location>
</feature>
<dbReference type="InterPro" id="IPR025164">
    <property type="entry name" value="Toastrack_DUF4097"/>
</dbReference>
<dbReference type="OrthoDB" id="1690249at2"/>
<feature type="transmembrane region" description="Helical" evidence="2">
    <location>
        <begin position="28"/>
        <end position="46"/>
    </location>
</feature>
<feature type="compositionally biased region" description="Basic and acidic residues" evidence="1">
    <location>
        <begin position="356"/>
        <end position="371"/>
    </location>
</feature>